<feature type="domain" description="Tox-REase-5" evidence="1">
    <location>
        <begin position="56"/>
        <end position="145"/>
    </location>
</feature>
<proteinExistence type="predicted"/>
<evidence type="ECO:0000259" key="1">
    <source>
        <dbReference type="Pfam" id="PF15648"/>
    </source>
</evidence>
<evidence type="ECO:0000313" key="2">
    <source>
        <dbReference type="EMBL" id="PMS17717.1"/>
    </source>
</evidence>
<dbReference type="EMBL" id="PNYA01000018">
    <property type="protein sequence ID" value="PMS17717.1"/>
    <property type="molecule type" value="Genomic_DNA"/>
</dbReference>
<gene>
    <name evidence="2" type="ORF">C0Z18_19305</name>
</gene>
<dbReference type="InterPro" id="IPR028904">
    <property type="entry name" value="Tox-REase-5_dom"/>
</dbReference>
<keyword evidence="3" id="KW-1185">Reference proteome</keyword>
<dbReference type="Proteomes" id="UP000235616">
    <property type="component" value="Unassembled WGS sequence"/>
</dbReference>
<dbReference type="Pfam" id="PF15648">
    <property type="entry name" value="Tox-REase-5"/>
    <property type="match status" value="1"/>
</dbReference>
<protein>
    <recommendedName>
        <fullName evidence="1">Tox-REase-5 domain-containing protein</fullName>
    </recommendedName>
</protein>
<sequence>MSHITSLKRPRCEVDALVIQCTSLRPNFDAVKSTAALLNQTNTELRRRGYSVFFISRDYQARITGFAPFTEWKFENIEFDGFRAPECKLQEAKARYDQFFDARTGLPKKFFAIFGVPRMLNQARIQSKIVETNPPARLTWHFMQPVSHDYFSKIFSHEKLPIESSLRP</sequence>
<reference evidence="2 3" key="1">
    <citation type="submission" date="2018-01" db="EMBL/GenBank/DDBJ databases">
        <title>Whole genome analyses suggest that Burkholderia sensu lato contains two further novel genera in the rhizoxinica-symbiotica group Mycetohabitans gen. nov., and Trinickia gen. nov.: implications for the evolution of diazotrophy and nodulation in the Burkholderiaceae.</title>
        <authorList>
            <person name="Estrada-de los Santos P."/>
            <person name="Palmer M."/>
            <person name="Chavez-Ramirez B."/>
            <person name="Beukes C."/>
            <person name="Steenkamp E.T."/>
            <person name="Hirsch A.M."/>
            <person name="Manyaka P."/>
            <person name="Maluk M."/>
            <person name="Lafos M."/>
            <person name="Crook M."/>
            <person name="Gross E."/>
            <person name="Simon M.F."/>
            <person name="Bueno dos Reis Junior F."/>
            <person name="Poole P.S."/>
            <person name="Venter S.N."/>
            <person name="James E.K."/>
        </authorList>
    </citation>
    <scope>NUCLEOTIDE SEQUENCE [LARGE SCALE GENOMIC DNA]</scope>
    <source>
        <strain evidence="2 3">GIMN1.004</strain>
    </source>
</reference>
<comment type="caution">
    <text evidence="2">The sequence shown here is derived from an EMBL/GenBank/DDBJ whole genome shotgun (WGS) entry which is preliminary data.</text>
</comment>
<dbReference type="AlphaFoldDB" id="A0A2N7VKR1"/>
<evidence type="ECO:0000313" key="3">
    <source>
        <dbReference type="Proteomes" id="UP000235616"/>
    </source>
</evidence>
<name>A0A2N7VKR1_9BURK</name>
<dbReference type="OrthoDB" id="8723461at2"/>
<accession>A0A2N7VKR1</accession>
<organism evidence="2 3">
    <name type="scientific">Trinickia dabaoshanensis</name>
    <dbReference type="NCBI Taxonomy" id="564714"/>
    <lineage>
        <taxon>Bacteria</taxon>
        <taxon>Pseudomonadati</taxon>
        <taxon>Pseudomonadota</taxon>
        <taxon>Betaproteobacteria</taxon>
        <taxon>Burkholderiales</taxon>
        <taxon>Burkholderiaceae</taxon>
        <taxon>Trinickia</taxon>
    </lineage>
</organism>